<keyword evidence="6 13" id="KW-0418">Kinase</keyword>
<evidence type="ECO:0000256" key="6">
    <source>
        <dbReference type="ARBA" id="ARBA00022777"/>
    </source>
</evidence>
<accession>A0ABS7RS46</accession>
<feature type="transmembrane region" description="Helical" evidence="11">
    <location>
        <begin position="12"/>
        <end position="32"/>
    </location>
</feature>
<comment type="subcellular location">
    <subcellularLocation>
        <location evidence="1">Membrane</location>
        <topology evidence="1">Multi-pass membrane protein</topology>
    </subcellularLocation>
</comment>
<keyword evidence="5" id="KW-0547">Nucleotide-binding</keyword>
<evidence type="ECO:0000313" key="14">
    <source>
        <dbReference type="Proteomes" id="UP000754710"/>
    </source>
</evidence>
<keyword evidence="9" id="KW-0902">Two-component regulatory system</keyword>
<evidence type="ECO:0000256" key="5">
    <source>
        <dbReference type="ARBA" id="ARBA00022741"/>
    </source>
</evidence>
<evidence type="ECO:0000256" key="7">
    <source>
        <dbReference type="ARBA" id="ARBA00022840"/>
    </source>
</evidence>
<dbReference type="GO" id="GO:0016301">
    <property type="term" value="F:kinase activity"/>
    <property type="evidence" value="ECO:0007669"/>
    <property type="project" value="UniProtKB-KW"/>
</dbReference>
<dbReference type="Proteomes" id="UP000754710">
    <property type="component" value="Unassembled WGS sequence"/>
</dbReference>
<sequence>MGWRETLHQHRGAVRVGAVLAPLVACAVMSLWRESVTDSTAVLVLAAVIVAAASVGDRYAGVLAAVSSGAWFDFFLTEPYLRFTIDDPDDIGDMVLLVLIGVAVTEIALWGEREQARASRRTGYLDGVLGTAELVLATPVSVDDLIDRVTGQITEVLGVTRTRFVAGPVHDNRLAVLDHDGVVTRAGRRVDVSRDGLPTDEETALLVVRDGETLGYFVVTSATDIARPSVEQRRVAVLMADQVASLLGRRLG</sequence>
<feature type="transmembrane region" description="Helical" evidence="11">
    <location>
        <begin position="94"/>
        <end position="111"/>
    </location>
</feature>
<keyword evidence="10 11" id="KW-0472">Membrane</keyword>
<feature type="transmembrane region" description="Helical" evidence="11">
    <location>
        <begin position="62"/>
        <end position="82"/>
    </location>
</feature>
<feature type="transmembrane region" description="Helical" evidence="11">
    <location>
        <begin position="38"/>
        <end position="55"/>
    </location>
</feature>
<evidence type="ECO:0000256" key="11">
    <source>
        <dbReference type="SAM" id="Phobius"/>
    </source>
</evidence>
<keyword evidence="8 11" id="KW-1133">Transmembrane helix</keyword>
<evidence type="ECO:0000256" key="1">
    <source>
        <dbReference type="ARBA" id="ARBA00004141"/>
    </source>
</evidence>
<proteinExistence type="predicted"/>
<gene>
    <name evidence="13" type="ORF">K1X13_18575</name>
</gene>
<keyword evidence="4 11" id="KW-0812">Transmembrane</keyword>
<evidence type="ECO:0000256" key="9">
    <source>
        <dbReference type="ARBA" id="ARBA00023012"/>
    </source>
</evidence>
<protein>
    <submittedName>
        <fullName evidence="13">PAS domain-containing sensor histidine kinase</fullName>
    </submittedName>
</protein>
<dbReference type="Pfam" id="PF13493">
    <property type="entry name" value="DUF4118"/>
    <property type="match status" value="1"/>
</dbReference>
<comment type="caution">
    <text evidence="13">The sequence shown here is derived from an EMBL/GenBank/DDBJ whole genome shotgun (WGS) entry which is preliminary data.</text>
</comment>
<dbReference type="InterPro" id="IPR038318">
    <property type="entry name" value="KdpD_sf"/>
</dbReference>
<organism evidence="13 14">
    <name type="scientific">Nocardioides jiangsuensis</name>
    <dbReference type="NCBI Taxonomy" id="2866161"/>
    <lineage>
        <taxon>Bacteria</taxon>
        <taxon>Bacillati</taxon>
        <taxon>Actinomycetota</taxon>
        <taxon>Actinomycetes</taxon>
        <taxon>Propionibacteriales</taxon>
        <taxon>Nocardioidaceae</taxon>
        <taxon>Nocardioides</taxon>
    </lineage>
</organism>
<evidence type="ECO:0000256" key="10">
    <source>
        <dbReference type="ARBA" id="ARBA00023136"/>
    </source>
</evidence>
<dbReference type="InterPro" id="IPR025201">
    <property type="entry name" value="KdpD_TM"/>
</dbReference>
<evidence type="ECO:0000256" key="2">
    <source>
        <dbReference type="ARBA" id="ARBA00022553"/>
    </source>
</evidence>
<evidence type="ECO:0000256" key="8">
    <source>
        <dbReference type="ARBA" id="ARBA00022989"/>
    </source>
</evidence>
<evidence type="ECO:0000259" key="12">
    <source>
        <dbReference type="Pfam" id="PF13493"/>
    </source>
</evidence>
<evidence type="ECO:0000256" key="3">
    <source>
        <dbReference type="ARBA" id="ARBA00022679"/>
    </source>
</evidence>
<keyword evidence="3" id="KW-0808">Transferase</keyword>
<dbReference type="Gene3D" id="1.20.120.620">
    <property type="entry name" value="Backbone structure of the membrane domain of e. Coli histidine kinase receptor kdpd"/>
    <property type="match status" value="1"/>
</dbReference>
<dbReference type="EMBL" id="JAIEZQ010000003">
    <property type="protein sequence ID" value="MBY9076840.1"/>
    <property type="molecule type" value="Genomic_DNA"/>
</dbReference>
<name>A0ABS7RS46_9ACTN</name>
<evidence type="ECO:0000256" key="4">
    <source>
        <dbReference type="ARBA" id="ARBA00022692"/>
    </source>
</evidence>
<keyword evidence="7" id="KW-0067">ATP-binding</keyword>
<keyword evidence="14" id="KW-1185">Reference proteome</keyword>
<feature type="domain" description="Sensor protein KdpD transmembrane" evidence="12">
    <location>
        <begin position="18"/>
        <end position="121"/>
    </location>
</feature>
<keyword evidence="2" id="KW-0597">Phosphoprotein</keyword>
<evidence type="ECO:0000313" key="13">
    <source>
        <dbReference type="EMBL" id="MBY9076840.1"/>
    </source>
</evidence>
<reference evidence="13 14" key="1">
    <citation type="submission" date="2021-08" db="EMBL/GenBank/DDBJ databases">
        <title>Nocardioides bacterium WL0053 sp. nov., isolated from the sediment.</title>
        <authorList>
            <person name="Wang L."/>
            <person name="Zhang D."/>
            <person name="Zhang A."/>
        </authorList>
    </citation>
    <scope>NUCLEOTIDE SEQUENCE [LARGE SCALE GENOMIC DNA]</scope>
    <source>
        <strain evidence="13 14">WL0053</strain>
    </source>
</reference>